<reference evidence="1 2" key="1">
    <citation type="submission" date="2010-03" db="EMBL/GenBank/DDBJ databases">
        <authorList>
            <person name="Glass J.I."/>
            <person name="Benders G.A."/>
            <person name="Durkin A.S."/>
            <person name="Farmerie W.G."/>
            <person name="Hlavinka K."/>
            <person name="Hostetler J."/>
            <person name="Jackson J."/>
            <person name="May M.A."/>
            <person name="Miller R.H."/>
            <person name="Paralanov V."/>
            <person name="Radune D."/>
            <person name="Szczypinski B."/>
            <person name="Brown D.R."/>
        </authorList>
    </citation>
    <scope>NUCLEOTIDE SEQUENCE [LARGE SCALE GENOMIC DNA]</scope>
    <source>
        <strain evidence="1 2">A21JP2</strain>
    </source>
</reference>
<dbReference type="EMBL" id="ADNC01000004">
    <property type="protein sequence ID" value="EFF41781.1"/>
    <property type="molecule type" value="Genomic_DNA"/>
</dbReference>
<keyword evidence="2" id="KW-1185">Reference proteome</keyword>
<dbReference type="RefSeq" id="WP_005683207.1">
    <property type="nucleotide sequence ID" value="NZ_ADNC01000004.1"/>
</dbReference>
<dbReference type="AlphaFoldDB" id="D4XV54"/>
<proteinExistence type="predicted"/>
<protein>
    <submittedName>
        <fullName evidence="1">Conserved domain protein</fullName>
    </submittedName>
</protein>
<evidence type="ECO:0000313" key="2">
    <source>
        <dbReference type="Proteomes" id="UP000004757"/>
    </source>
</evidence>
<gene>
    <name evidence="1" type="ORF">MALL_0786</name>
</gene>
<dbReference type="eggNOG" id="COG1002">
    <property type="taxonomic scope" value="Bacteria"/>
</dbReference>
<accession>D4XV54</accession>
<sequence>MEKKNVVDINENFIKHLSIDVLDILLKDQTTNKNIIWATNNYISKGDEFSFDAQIKAELITGHNYRVIKPRCLKAKEEQNARIKKMAEVFTPSWVCNAQNNLVDNEWMGYENSFNIPSKDNKTWVATEKVEFKNRTWQEYVEDTRMEITCGEAPYLVSRYDTVTGDYIDLKNRIGILDRKMRIINENVNEHDLWLE</sequence>
<evidence type="ECO:0000313" key="1">
    <source>
        <dbReference type="EMBL" id="EFF41781.1"/>
    </source>
</evidence>
<comment type="caution">
    <text evidence="1">The sequence shown here is derived from an EMBL/GenBank/DDBJ whole genome shotgun (WGS) entry which is preliminary data.</text>
</comment>
<dbReference type="Proteomes" id="UP000004757">
    <property type="component" value="Unassembled WGS sequence"/>
</dbReference>
<organism evidence="1 2">
    <name type="scientific">Mycoplasmopsis alligatoris A21JP2</name>
    <dbReference type="NCBI Taxonomy" id="747682"/>
    <lineage>
        <taxon>Bacteria</taxon>
        <taxon>Bacillati</taxon>
        <taxon>Mycoplasmatota</taxon>
        <taxon>Mycoplasmoidales</taxon>
        <taxon>Metamycoplasmataceae</taxon>
        <taxon>Mycoplasmopsis</taxon>
    </lineage>
</organism>
<dbReference type="STRING" id="747682.MALL_0786"/>
<name>D4XV54_9BACT</name>